<feature type="domain" description="C2H2-type" evidence="9">
    <location>
        <begin position="356"/>
        <end position="383"/>
    </location>
</feature>
<feature type="domain" description="C2H2-type" evidence="9">
    <location>
        <begin position="327"/>
        <end position="355"/>
    </location>
</feature>
<dbReference type="SMART" id="SM00355">
    <property type="entry name" value="ZnF_C2H2"/>
    <property type="match status" value="4"/>
</dbReference>
<feature type="non-terminal residue" evidence="10">
    <location>
        <position position="1"/>
    </location>
</feature>
<dbReference type="PANTHER" id="PTHR16515:SF49">
    <property type="entry name" value="GASTRULA ZINC FINGER PROTEIN XLCGF49.1-LIKE-RELATED"/>
    <property type="match status" value="1"/>
</dbReference>
<dbReference type="InterPro" id="IPR050331">
    <property type="entry name" value="Zinc_finger"/>
</dbReference>
<protein>
    <submittedName>
        <fullName evidence="10">ZN648-like protein</fullName>
    </submittedName>
</protein>
<evidence type="ECO:0000256" key="1">
    <source>
        <dbReference type="ARBA" id="ARBA00004123"/>
    </source>
</evidence>
<dbReference type="PROSITE" id="PS00028">
    <property type="entry name" value="ZINC_FINGER_C2H2_1"/>
    <property type="match status" value="3"/>
</dbReference>
<keyword evidence="5" id="KW-0862">Zinc</keyword>
<feature type="compositionally biased region" description="Basic and acidic residues" evidence="8">
    <location>
        <begin position="1"/>
        <end position="26"/>
    </location>
</feature>
<sequence>MSSKQEIEGSSPKRSERLRSKRRLNEYEENPPIPPIISLDVLAHVATETLKQEPRSSETVSPSVLQRCWVNQSFMLSRFKQDTKDYAKNLGMVNAKVPSPEQGKEEEENIPEEDIDVMDVDYLNHPELKDHCYTTVLGKRINSLEVINKLKVLEYADIDDERREKAWSIYDYPFVSKSITLLPDAVNKGKKPTPILFLRHRSPDENVPMVSREEIIDIESDDEKSEKIVIQSGVPITFNKTYFTQDVNLSHGEKPYPPMPKSGLAKKGRLGFDIVDMEDMSDDVLKGPKFNPLSREGREGNLGWEPALAMKYIRELRGRKKGENIALRCKICMDKTFTAAATLLYHYRSHAGFKPFVCLICNTTFTRQHSLNYHMLIHNNQSRFTCKDCGRKFRHPSHFKEHLRRHTGETPFSCTDCWQKFKTRNTYKRHLRTRHGKVLTATGIYSLSLEEFEKVRTKKYNVRQPDEQGQTTEEIHEHVIKEPSLPVENKKKSVQKESVKKAKSKKVDNSADDRMMILEELKADIKKEVGAENDSDPELSTILEALSQNCEEPGDISRAQQVKREPVEGMDGAAQINTFTGSEPVPSRIFVNQHIGIILHIHWIPLTISHDLFIFVNEMYMIIEIVLDVGNIDIFLLY</sequence>
<evidence type="ECO:0000256" key="7">
    <source>
        <dbReference type="PROSITE-ProRule" id="PRU00042"/>
    </source>
</evidence>
<comment type="subcellular location">
    <subcellularLocation>
        <location evidence="1">Nucleus</location>
    </subcellularLocation>
</comment>
<dbReference type="EMBL" id="CP111022">
    <property type="protein sequence ID" value="WAR18444.1"/>
    <property type="molecule type" value="Genomic_DNA"/>
</dbReference>
<evidence type="ECO:0000313" key="10">
    <source>
        <dbReference type="EMBL" id="WAR18444.1"/>
    </source>
</evidence>
<keyword evidence="3" id="KW-0677">Repeat</keyword>
<reference evidence="10" key="1">
    <citation type="submission" date="2022-11" db="EMBL/GenBank/DDBJ databases">
        <title>Centuries of genome instability and evolution in soft-shell clam transmissible cancer (bioRxiv).</title>
        <authorList>
            <person name="Hart S.F.M."/>
            <person name="Yonemitsu M.A."/>
            <person name="Giersch R.M."/>
            <person name="Beal B.F."/>
            <person name="Arriagada G."/>
            <person name="Davis B.W."/>
            <person name="Ostrander E.A."/>
            <person name="Goff S.P."/>
            <person name="Metzger M.J."/>
        </authorList>
    </citation>
    <scope>NUCLEOTIDE SEQUENCE</scope>
    <source>
        <strain evidence="10">MELC-2E11</strain>
        <tissue evidence="10">Siphon/mantle</tissue>
    </source>
</reference>
<dbReference type="InterPro" id="IPR036236">
    <property type="entry name" value="Znf_C2H2_sf"/>
</dbReference>
<feature type="domain" description="C2H2-type" evidence="9">
    <location>
        <begin position="384"/>
        <end position="411"/>
    </location>
</feature>
<organism evidence="10 11">
    <name type="scientific">Mya arenaria</name>
    <name type="common">Soft-shell clam</name>
    <dbReference type="NCBI Taxonomy" id="6604"/>
    <lineage>
        <taxon>Eukaryota</taxon>
        <taxon>Metazoa</taxon>
        <taxon>Spiralia</taxon>
        <taxon>Lophotrochozoa</taxon>
        <taxon>Mollusca</taxon>
        <taxon>Bivalvia</taxon>
        <taxon>Autobranchia</taxon>
        <taxon>Heteroconchia</taxon>
        <taxon>Euheterodonta</taxon>
        <taxon>Imparidentia</taxon>
        <taxon>Neoheterodontei</taxon>
        <taxon>Myida</taxon>
        <taxon>Myoidea</taxon>
        <taxon>Myidae</taxon>
        <taxon>Mya</taxon>
    </lineage>
</organism>
<evidence type="ECO:0000256" key="6">
    <source>
        <dbReference type="ARBA" id="ARBA00023242"/>
    </source>
</evidence>
<accession>A0ABY7FBA1</accession>
<gene>
    <name evidence="10" type="ORF">MAR_000282</name>
</gene>
<name>A0ABY7FBA1_MYAAR</name>
<keyword evidence="2" id="KW-0479">Metal-binding</keyword>
<proteinExistence type="predicted"/>
<dbReference type="Gene3D" id="3.30.160.60">
    <property type="entry name" value="Classic Zinc Finger"/>
    <property type="match status" value="3"/>
</dbReference>
<dbReference type="PROSITE" id="PS50157">
    <property type="entry name" value="ZINC_FINGER_C2H2_2"/>
    <property type="match status" value="4"/>
</dbReference>
<evidence type="ECO:0000259" key="9">
    <source>
        <dbReference type="PROSITE" id="PS50157"/>
    </source>
</evidence>
<evidence type="ECO:0000256" key="8">
    <source>
        <dbReference type="SAM" id="MobiDB-lite"/>
    </source>
</evidence>
<feature type="region of interest" description="Disordered" evidence="8">
    <location>
        <begin position="1"/>
        <end position="33"/>
    </location>
</feature>
<feature type="region of interest" description="Disordered" evidence="8">
    <location>
        <begin position="483"/>
        <end position="508"/>
    </location>
</feature>
<evidence type="ECO:0000256" key="2">
    <source>
        <dbReference type="ARBA" id="ARBA00022723"/>
    </source>
</evidence>
<dbReference type="InterPro" id="IPR013087">
    <property type="entry name" value="Znf_C2H2_type"/>
</dbReference>
<dbReference type="SUPFAM" id="SSF57667">
    <property type="entry name" value="beta-beta-alpha zinc fingers"/>
    <property type="match status" value="2"/>
</dbReference>
<keyword evidence="11" id="KW-1185">Reference proteome</keyword>
<feature type="domain" description="C2H2-type" evidence="9">
    <location>
        <begin position="412"/>
        <end position="435"/>
    </location>
</feature>
<evidence type="ECO:0000256" key="4">
    <source>
        <dbReference type="ARBA" id="ARBA00022771"/>
    </source>
</evidence>
<evidence type="ECO:0000313" key="11">
    <source>
        <dbReference type="Proteomes" id="UP001164746"/>
    </source>
</evidence>
<keyword evidence="4 7" id="KW-0863">Zinc-finger</keyword>
<dbReference type="Pfam" id="PF00096">
    <property type="entry name" value="zf-C2H2"/>
    <property type="match status" value="3"/>
</dbReference>
<evidence type="ECO:0000256" key="3">
    <source>
        <dbReference type="ARBA" id="ARBA00022737"/>
    </source>
</evidence>
<evidence type="ECO:0000256" key="5">
    <source>
        <dbReference type="ARBA" id="ARBA00022833"/>
    </source>
</evidence>
<dbReference type="Proteomes" id="UP001164746">
    <property type="component" value="Chromosome 11"/>
</dbReference>
<feature type="compositionally biased region" description="Basic and acidic residues" evidence="8">
    <location>
        <begin position="488"/>
        <end position="508"/>
    </location>
</feature>
<keyword evidence="6" id="KW-0539">Nucleus</keyword>
<dbReference type="PANTHER" id="PTHR16515">
    <property type="entry name" value="PR DOMAIN ZINC FINGER PROTEIN"/>
    <property type="match status" value="1"/>
</dbReference>